<sequence>MKIKKLSIILLIVICLFVLAVWALFNTSAGNNLIKLYFQNKITYYFPNMKIDKFSINYNNFFMSLHEGDNHYKLYGQLHPFDAILEGKIKKLAISKNKFKDNVILKGHVDKKYFIHSIVYFDKSVGFLDIKLGKGKIINFKTNNVDLQYIMDNFSIKNIKGLKAKVNLNLLIKNNNYFIKTLIKGLYKNIPFNSNINFYFNSSNFITFEGFTRSEILDGTFKGVYNNKKLVYDADFKKFDLRLLNLIYPFRGKIYLKIRHDKSGIIKFFSKDFRGFKDDNINIEFNMPVQDFFNYAGIYNIFDKGNVIGRIIISKKGSFNFIIQNAFLKEKLANKLKLKNNLLRKIFVKGYFDSQHVVFDLLSDNKKFALNIKNGKIFIKPNIVASFILIVNNNKEEDYYKFNKNKLFLLKKRFLVDDDNQILVF</sequence>
<evidence type="ECO:0000313" key="2">
    <source>
        <dbReference type="Proteomes" id="UP000217944"/>
    </source>
</evidence>
<dbReference type="AlphaFoldDB" id="A0A292YBP1"/>
<accession>A0A292YBP1</accession>
<protein>
    <recommendedName>
        <fullName evidence="3">AsmA-like C-terminal domain-containing protein</fullName>
    </recommendedName>
</protein>
<evidence type="ECO:0008006" key="3">
    <source>
        <dbReference type="Google" id="ProtNLM"/>
    </source>
</evidence>
<dbReference type="RefSeq" id="WP_096257992.1">
    <property type="nucleotide sequence ID" value="NZ_BDME01000001.1"/>
</dbReference>
<comment type="caution">
    <text evidence="1">The sequence shown here is derived from an EMBL/GenBank/DDBJ whole genome shotgun (WGS) entry which is preliminary data.</text>
</comment>
<dbReference type="Proteomes" id="UP000217944">
    <property type="component" value="Unassembled WGS sequence"/>
</dbReference>
<evidence type="ECO:0000313" key="1">
    <source>
        <dbReference type="EMBL" id="GAX86825.1"/>
    </source>
</evidence>
<organism evidence="1 2">
    <name type="scientific">Lebetimonas natsushimae</name>
    <dbReference type="NCBI Taxonomy" id="1936991"/>
    <lineage>
        <taxon>Bacteria</taxon>
        <taxon>Pseudomonadati</taxon>
        <taxon>Campylobacterota</taxon>
        <taxon>Epsilonproteobacteria</taxon>
        <taxon>Nautiliales</taxon>
        <taxon>Nautiliaceae</taxon>
        <taxon>Lebetimonas</taxon>
    </lineage>
</organism>
<name>A0A292YBP1_9BACT</name>
<gene>
    <name evidence="1" type="ORF">LNAT_P0120</name>
</gene>
<keyword evidence="2" id="KW-1185">Reference proteome</keyword>
<dbReference type="OrthoDB" id="10004276at2"/>
<proteinExistence type="predicted"/>
<dbReference type="EMBL" id="BDME01000001">
    <property type="protein sequence ID" value="GAX86825.1"/>
    <property type="molecule type" value="Genomic_DNA"/>
</dbReference>
<reference evidence="1 2" key="1">
    <citation type="journal article" date="2017" name="Syst. Appl. Microbiol.">
        <title>Lebetimonas natsushimae sp. nov., a novel strictly anaerobic, moderately thermophilic chemoautotroph isolated from a deep-sea hydrothermal vent polychaete nest in the Mid-Okinawa Trough.</title>
        <authorList>
            <person name="Nagata R."/>
            <person name="Takaki Y."/>
            <person name="Tame A."/>
            <person name="Nunoura T."/>
            <person name="Muto H."/>
            <person name="Mino S."/>
            <person name="Sawayama S."/>
            <person name="Takai K."/>
            <person name="Nakagawa S."/>
        </authorList>
    </citation>
    <scope>NUCLEOTIDE SEQUENCE [LARGE SCALE GENOMIC DNA]</scope>
    <source>
        <strain evidence="1 2">HS1857</strain>
    </source>
</reference>